<feature type="coiled-coil region" evidence="12">
    <location>
        <begin position="93"/>
        <end position="120"/>
    </location>
</feature>
<keyword evidence="8 14" id="KW-0472">Membrane</keyword>
<dbReference type="Gene3D" id="1.20.120.30">
    <property type="entry name" value="Aspartate receptor, ligand-binding domain"/>
    <property type="match status" value="1"/>
</dbReference>
<dbReference type="InterPro" id="IPR004089">
    <property type="entry name" value="MCPsignal_dom"/>
</dbReference>
<evidence type="ECO:0000256" key="4">
    <source>
        <dbReference type="ARBA" id="ARBA00022500"/>
    </source>
</evidence>
<evidence type="ECO:0000256" key="2">
    <source>
        <dbReference type="ARBA" id="ARBA00022475"/>
    </source>
</evidence>
<dbReference type="Pfam" id="PF00015">
    <property type="entry name" value="MCPsignal"/>
    <property type="match status" value="1"/>
</dbReference>
<keyword evidence="9 11" id="KW-0807">Transducer</keyword>
<dbReference type="RefSeq" id="WP_088218551.1">
    <property type="nucleotide sequence ID" value="NZ_AP024590.1"/>
</dbReference>
<dbReference type="InterPro" id="IPR004091">
    <property type="entry name" value="Chemotax_Me-accpt_rcpt_Me-site"/>
</dbReference>
<evidence type="ECO:0000259" key="16">
    <source>
        <dbReference type="PROSITE" id="PS50885"/>
    </source>
</evidence>
<protein>
    <submittedName>
        <fullName evidence="17">Methyl-accepting chemotaxis protein</fullName>
    </submittedName>
</protein>
<dbReference type="InterPro" id="IPR035440">
    <property type="entry name" value="4HB_MCP_dom_sf"/>
</dbReference>
<dbReference type="CDD" id="cd19407">
    <property type="entry name" value="Tar_Tsr_sensor"/>
    <property type="match status" value="1"/>
</dbReference>
<accession>A0AA86IQB8</accession>
<dbReference type="GO" id="GO:0004888">
    <property type="term" value="F:transmembrane signaling receptor activity"/>
    <property type="evidence" value="ECO:0007669"/>
    <property type="project" value="InterPro"/>
</dbReference>
<keyword evidence="3" id="KW-0488">Methylation</keyword>
<feature type="coiled-coil region" evidence="12">
    <location>
        <begin position="485"/>
        <end position="523"/>
    </location>
</feature>
<evidence type="ECO:0000256" key="8">
    <source>
        <dbReference type="ARBA" id="ARBA00023136"/>
    </source>
</evidence>
<gene>
    <name evidence="17" type="ORF">ENKO_21730</name>
</gene>
<keyword evidence="2" id="KW-1003">Cell membrane</keyword>
<dbReference type="EMBL" id="AP024590">
    <property type="protein sequence ID" value="BCU55579.1"/>
    <property type="molecule type" value="Genomic_DNA"/>
</dbReference>
<dbReference type="PROSITE" id="PS50885">
    <property type="entry name" value="HAMP"/>
    <property type="match status" value="1"/>
</dbReference>
<name>A0AA86IQB8_9ENTR</name>
<dbReference type="SMART" id="SM00319">
    <property type="entry name" value="TarH"/>
    <property type="match status" value="1"/>
</dbReference>
<evidence type="ECO:0000256" key="5">
    <source>
        <dbReference type="ARBA" id="ARBA00022519"/>
    </source>
</evidence>
<evidence type="ECO:0000259" key="15">
    <source>
        <dbReference type="PROSITE" id="PS50111"/>
    </source>
</evidence>
<dbReference type="SMART" id="SM00304">
    <property type="entry name" value="HAMP"/>
    <property type="match status" value="1"/>
</dbReference>
<dbReference type="PANTHER" id="PTHR43531">
    <property type="entry name" value="PROTEIN ICFG"/>
    <property type="match status" value="1"/>
</dbReference>
<evidence type="ECO:0000256" key="14">
    <source>
        <dbReference type="SAM" id="Phobius"/>
    </source>
</evidence>
<sequence>MDNTAAMHKPQTVGFLHHIRLVPLFSSILSGILVLFALSAGLAGYFLIQADGDQRDVTQEIQIRMGLSNSSNHLRTARINMIHAGAASRIAEMDDMKYNIAEAEKRIKQSQEGYAIYQNRSVKTPADEALDGELNTRFTAYINGMQPMLKYAKNGMFEAIINHESEQARQLDSAYNDVLMKAIKIRTERAAALSDLAHQRTQLGLVFMGAAFIIALILTVITFVVLRRTVILPLQRAANRIEHIAAGDLTLDDEPTGRSEIGLLTRHLQKMQHSLVQTVGTVREGAEEIYRGTSEISMGNTDLSSRTEQQAAAIEQTAASMEQLTATVKQNADNAHHASKLAGDASGKATRGGEIVSGVVKTMGNISNSSKKISEITAVINSIAFQTNILALNAAVEAARAGEQGRGFAVVASEVRTLASRSANAAKEIEGLISASVSLIERGSSEVVAAGDTMGDIVDAVKRVTDIMLEIAAASDEQSKGIEQVSQAITEMDNVTQQNASLVEEASAAAASLEEQAARLTQAVGTFRLQKAAPARVEKAAPKAPLATTRPALATNDNWETF</sequence>
<evidence type="ECO:0000256" key="10">
    <source>
        <dbReference type="ARBA" id="ARBA00029447"/>
    </source>
</evidence>
<dbReference type="SUPFAM" id="SSF58104">
    <property type="entry name" value="Methyl-accepting chemotaxis protein (MCP) signaling domain"/>
    <property type="match status" value="1"/>
</dbReference>
<dbReference type="PRINTS" id="PR00260">
    <property type="entry name" value="CHEMTRNSDUCR"/>
</dbReference>
<feature type="region of interest" description="Disordered" evidence="13">
    <location>
        <begin position="540"/>
        <end position="562"/>
    </location>
</feature>
<reference evidence="17" key="1">
    <citation type="submission" date="2021-04" db="EMBL/GenBank/DDBJ databases">
        <title>Difference and commonality of drug resistance evolution in various bacteria. and drug sensitivity profiles.</title>
        <authorList>
            <person name="Maeda T."/>
            <person name="Shibai A."/>
            <person name="Kawada K."/>
            <person name="Kotani H."/>
            <person name="Tarusawa Y."/>
            <person name="Tanabe K."/>
            <person name="Furusawa C."/>
        </authorList>
    </citation>
    <scope>NUCLEOTIDE SEQUENCE</scope>
    <source>
        <strain evidence="17">JCM 8580</strain>
    </source>
</reference>
<feature type="compositionally biased region" description="Low complexity" evidence="13">
    <location>
        <begin position="542"/>
        <end position="555"/>
    </location>
</feature>
<dbReference type="InterPro" id="IPR003660">
    <property type="entry name" value="HAMP_dom"/>
</dbReference>
<dbReference type="SMART" id="SM00283">
    <property type="entry name" value="MA"/>
    <property type="match status" value="1"/>
</dbReference>
<evidence type="ECO:0000256" key="9">
    <source>
        <dbReference type="ARBA" id="ARBA00023224"/>
    </source>
</evidence>
<organism evidence="17 18">
    <name type="scientific">Enterobacter kobei</name>
    <dbReference type="NCBI Taxonomy" id="208224"/>
    <lineage>
        <taxon>Bacteria</taxon>
        <taxon>Pseudomonadati</taxon>
        <taxon>Pseudomonadota</taxon>
        <taxon>Gammaproteobacteria</taxon>
        <taxon>Enterobacterales</taxon>
        <taxon>Enterobacteriaceae</taxon>
        <taxon>Enterobacter</taxon>
        <taxon>Enterobacter cloacae complex</taxon>
    </lineage>
</organism>
<keyword evidence="12" id="KW-0175">Coiled coil</keyword>
<dbReference type="PROSITE" id="PS50111">
    <property type="entry name" value="CHEMOTAXIS_TRANSDUC_2"/>
    <property type="match status" value="1"/>
</dbReference>
<keyword evidence="7 14" id="KW-1133">Transmembrane helix</keyword>
<dbReference type="SUPFAM" id="SSF47170">
    <property type="entry name" value="Aspartate receptor, ligand-binding domain"/>
    <property type="match status" value="1"/>
</dbReference>
<keyword evidence="6 14" id="KW-0812">Transmembrane</keyword>
<keyword evidence="4" id="KW-0145">Chemotaxis</keyword>
<dbReference type="GO" id="GO:0005886">
    <property type="term" value="C:plasma membrane"/>
    <property type="evidence" value="ECO:0007669"/>
    <property type="project" value="UniProtKB-SubCell"/>
</dbReference>
<dbReference type="GO" id="GO:0007165">
    <property type="term" value="P:signal transduction"/>
    <property type="evidence" value="ECO:0007669"/>
    <property type="project" value="UniProtKB-KW"/>
</dbReference>
<evidence type="ECO:0000256" key="3">
    <source>
        <dbReference type="ARBA" id="ARBA00022481"/>
    </source>
</evidence>
<feature type="transmembrane region" description="Helical" evidence="14">
    <location>
        <begin position="203"/>
        <end position="226"/>
    </location>
</feature>
<evidence type="ECO:0000256" key="11">
    <source>
        <dbReference type="PROSITE-ProRule" id="PRU00284"/>
    </source>
</evidence>
<proteinExistence type="inferred from homology"/>
<feature type="transmembrane region" description="Helical" evidence="14">
    <location>
        <begin position="21"/>
        <end position="48"/>
    </location>
</feature>
<evidence type="ECO:0000313" key="18">
    <source>
        <dbReference type="Proteomes" id="UP000682928"/>
    </source>
</evidence>
<dbReference type="InterPro" id="IPR003122">
    <property type="entry name" value="Tar_rcpt_lig-bd"/>
</dbReference>
<dbReference type="PROSITE" id="PS00538">
    <property type="entry name" value="CHEMOTAXIS_TRANSDUC_1"/>
    <property type="match status" value="1"/>
</dbReference>
<dbReference type="Pfam" id="PF00672">
    <property type="entry name" value="HAMP"/>
    <property type="match status" value="1"/>
</dbReference>
<feature type="domain" description="HAMP" evidence="16">
    <location>
        <begin position="228"/>
        <end position="280"/>
    </location>
</feature>
<dbReference type="CDD" id="cd06225">
    <property type="entry name" value="HAMP"/>
    <property type="match status" value="1"/>
</dbReference>
<dbReference type="PANTHER" id="PTHR43531:SF5">
    <property type="entry name" value="METHYL-ACCEPTING CHEMOTAXIS PROTEIN III"/>
    <property type="match status" value="1"/>
</dbReference>
<comment type="subcellular location">
    <subcellularLocation>
        <location evidence="1">Cell inner membrane</location>
        <topology evidence="1">Multi-pass membrane protein</topology>
    </subcellularLocation>
</comment>
<dbReference type="Proteomes" id="UP000682928">
    <property type="component" value="Chromosome"/>
</dbReference>
<feature type="domain" description="Methyl-accepting transducer" evidence="15">
    <location>
        <begin position="285"/>
        <end position="514"/>
    </location>
</feature>
<dbReference type="GO" id="GO:0006935">
    <property type="term" value="P:chemotaxis"/>
    <property type="evidence" value="ECO:0007669"/>
    <property type="project" value="UniProtKB-KW"/>
</dbReference>
<dbReference type="CDD" id="cd11386">
    <property type="entry name" value="MCP_signal"/>
    <property type="match status" value="1"/>
</dbReference>
<evidence type="ECO:0000256" key="7">
    <source>
        <dbReference type="ARBA" id="ARBA00022989"/>
    </source>
</evidence>
<keyword evidence="5" id="KW-0997">Cell inner membrane</keyword>
<dbReference type="InterPro" id="IPR004090">
    <property type="entry name" value="Chemotax_Me-accpt_rcpt"/>
</dbReference>
<dbReference type="AlphaFoldDB" id="A0AA86IQB8"/>
<evidence type="ECO:0000256" key="13">
    <source>
        <dbReference type="SAM" id="MobiDB-lite"/>
    </source>
</evidence>
<comment type="similarity">
    <text evidence="10">Belongs to the methyl-accepting chemotaxis (MCP) protein family.</text>
</comment>
<dbReference type="InterPro" id="IPR051310">
    <property type="entry name" value="MCP_chemotaxis"/>
</dbReference>
<dbReference type="Gene3D" id="1.10.287.950">
    <property type="entry name" value="Methyl-accepting chemotaxis protein"/>
    <property type="match status" value="1"/>
</dbReference>
<evidence type="ECO:0000256" key="12">
    <source>
        <dbReference type="SAM" id="Coils"/>
    </source>
</evidence>
<evidence type="ECO:0000256" key="1">
    <source>
        <dbReference type="ARBA" id="ARBA00004429"/>
    </source>
</evidence>
<dbReference type="FunFam" id="1.10.287.950:FF:000001">
    <property type="entry name" value="Methyl-accepting chemotaxis sensory transducer"/>
    <property type="match status" value="1"/>
</dbReference>
<dbReference type="Pfam" id="PF02203">
    <property type="entry name" value="TarH"/>
    <property type="match status" value="1"/>
</dbReference>
<evidence type="ECO:0000256" key="6">
    <source>
        <dbReference type="ARBA" id="ARBA00022692"/>
    </source>
</evidence>
<evidence type="ECO:0000313" key="17">
    <source>
        <dbReference type="EMBL" id="BCU55579.1"/>
    </source>
</evidence>